<protein>
    <recommendedName>
        <fullName evidence="3">Protein kinase domain-containing protein</fullName>
    </recommendedName>
</protein>
<evidence type="ECO:0000313" key="1">
    <source>
        <dbReference type="EMBL" id="EJW83184.1"/>
    </source>
</evidence>
<organism evidence="1 2">
    <name type="scientific">Wuchereria bancrofti</name>
    <dbReference type="NCBI Taxonomy" id="6293"/>
    <lineage>
        <taxon>Eukaryota</taxon>
        <taxon>Metazoa</taxon>
        <taxon>Ecdysozoa</taxon>
        <taxon>Nematoda</taxon>
        <taxon>Chromadorea</taxon>
        <taxon>Rhabditida</taxon>
        <taxon>Spirurina</taxon>
        <taxon>Spiruromorpha</taxon>
        <taxon>Filarioidea</taxon>
        <taxon>Onchocercidae</taxon>
        <taxon>Wuchereria</taxon>
    </lineage>
</organism>
<evidence type="ECO:0000313" key="2">
    <source>
        <dbReference type="Proteomes" id="UP000004810"/>
    </source>
</evidence>
<dbReference type="AlphaFoldDB" id="J9F752"/>
<dbReference type="EMBL" id="ADBV01002376">
    <property type="protein sequence ID" value="EJW83184.1"/>
    <property type="molecule type" value="Genomic_DNA"/>
</dbReference>
<comment type="caution">
    <text evidence="1">The sequence shown here is derived from an EMBL/GenBank/DDBJ whole genome shotgun (WGS) entry which is preliminary data.</text>
</comment>
<gene>
    <name evidence="1" type="ORF">WUBG_05905</name>
</gene>
<sequence length="207" mass="24144">MTQSGDGHLKQYLNDTMLNLDPSARPTAKQILESHLIKKWCNKSLDQDKNHLVKCFIYELDWQNHSKLDADGYNYNSCEAIFRLIFTGMIHGEKLEKQSFAYRLCVYDHDNLRVGSDVDQSFRRCFTHADNSLFQTLMLAVDDAHLEMFDVIPIDQNIRSLCFSLMRAAKHHRYNLSKCEAEEVLFDLPPSFHCDLRSAKIVVYFKD</sequence>
<name>J9F752_WUCBA</name>
<dbReference type="Proteomes" id="UP000004810">
    <property type="component" value="Unassembled WGS sequence"/>
</dbReference>
<reference evidence="2" key="1">
    <citation type="submission" date="2012-08" db="EMBL/GenBank/DDBJ databases">
        <title>The Genome Sequence of Wuchereria bancrofti.</title>
        <authorList>
            <person name="Nutman T.B."/>
            <person name="Fink D.L."/>
            <person name="Russ C."/>
            <person name="Young S."/>
            <person name="Zeng Q."/>
            <person name="Koehrsen M."/>
            <person name="Alvarado L."/>
            <person name="Berlin A."/>
            <person name="Chapman S.B."/>
            <person name="Chen Z."/>
            <person name="Freedman E."/>
            <person name="Gellesch M."/>
            <person name="Goldberg J."/>
            <person name="Griggs A."/>
            <person name="Gujja S."/>
            <person name="Heilman E.R."/>
            <person name="Heiman D."/>
            <person name="Hepburn T."/>
            <person name="Howarth C."/>
            <person name="Jen D."/>
            <person name="Larson L."/>
            <person name="Lewis B."/>
            <person name="Mehta T."/>
            <person name="Park D."/>
            <person name="Pearson M."/>
            <person name="Roberts A."/>
            <person name="Saif S."/>
            <person name="Shea T."/>
            <person name="Shenoy N."/>
            <person name="Sisk P."/>
            <person name="Stolte C."/>
            <person name="Sykes S."/>
            <person name="Walk T."/>
            <person name="White J."/>
            <person name="Yandava C."/>
            <person name="Haas B."/>
            <person name="Henn M.R."/>
            <person name="Nusbaum C."/>
            <person name="Birren B."/>
        </authorList>
    </citation>
    <scope>NUCLEOTIDE SEQUENCE [LARGE SCALE GENOMIC DNA]</scope>
    <source>
        <strain evidence="2">NA</strain>
    </source>
</reference>
<accession>J9F752</accession>
<evidence type="ECO:0008006" key="3">
    <source>
        <dbReference type="Google" id="ProtNLM"/>
    </source>
</evidence>
<proteinExistence type="predicted"/>